<comment type="caution">
    <text evidence="3">The sequence shown here is derived from an EMBL/GenBank/DDBJ whole genome shotgun (WGS) entry which is preliminary data.</text>
</comment>
<dbReference type="PANTHER" id="PTHR11820:SF7">
    <property type="entry name" value="ACYLPYRUVASE FAHD1, MITOCHONDRIAL"/>
    <property type="match status" value="1"/>
</dbReference>
<dbReference type="EMBL" id="DRTD01000182">
    <property type="protein sequence ID" value="HHE54626.1"/>
    <property type="molecule type" value="Genomic_DNA"/>
</dbReference>
<feature type="domain" description="Fumarylacetoacetase-like C-terminal" evidence="2">
    <location>
        <begin position="16"/>
        <end position="216"/>
    </location>
</feature>
<name>A0A7V5LIN7_CALAY</name>
<dbReference type="Gene3D" id="3.90.850.10">
    <property type="entry name" value="Fumarylacetoacetase-like, C-terminal domain"/>
    <property type="match status" value="1"/>
</dbReference>
<organism evidence="3">
    <name type="scientific">Caldithrix abyssi</name>
    <dbReference type="NCBI Taxonomy" id="187145"/>
    <lineage>
        <taxon>Bacteria</taxon>
        <taxon>Pseudomonadati</taxon>
        <taxon>Calditrichota</taxon>
        <taxon>Calditrichia</taxon>
        <taxon>Calditrichales</taxon>
        <taxon>Calditrichaceae</taxon>
        <taxon>Caldithrix</taxon>
    </lineage>
</organism>
<dbReference type="GO" id="GO:0018773">
    <property type="term" value="F:acetylpyruvate hydrolase activity"/>
    <property type="evidence" value="ECO:0007669"/>
    <property type="project" value="TreeGrafter"/>
</dbReference>
<sequence length="223" mass="24654">MNKVRLINANHYSPSKIVAVGLNYSEHIAEMQSKQADEPVIFMKPNSALCRIYEPIAIPTEYGSVHHEIELAVLIGKAGFEIAESEAMHHVAGYGIALDLTLRDMQKKAKERGHPWAIAKGFKNACPVSDFFPAEQIENAHNLDLKLIVNGKLRQKGNTRQMLFKIPELIAYISKFFPLEEGDILLTGTPSGVGPLKSGDVVEAEIESLANVQTKIVSWNHGK</sequence>
<dbReference type="InterPro" id="IPR011234">
    <property type="entry name" value="Fumarylacetoacetase-like_C"/>
</dbReference>
<accession>A0A7V5LIN7</accession>
<dbReference type="SUPFAM" id="SSF56529">
    <property type="entry name" value="FAH"/>
    <property type="match status" value="1"/>
</dbReference>
<dbReference type="Proteomes" id="UP000886111">
    <property type="component" value="Unassembled WGS sequence"/>
</dbReference>
<evidence type="ECO:0000313" key="3">
    <source>
        <dbReference type="EMBL" id="HHE54626.1"/>
    </source>
</evidence>
<dbReference type="InterPro" id="IPR036663">
    <property type="entry name" value="Fumarylacetoacetase_C_sf"/>
</dbReference>
<gene>
    <name evidence="3" type="ORF">ENL21_02510</name>
</gene>
<dbReference type="NCBIfam" id="NF007967">
    <property type="entry name" value="PRK10691.1"/>
    <property type="match status" value="1"/>
</dbReference>
<keyword evidence="3" id="KW-0378">Hydrolase</keyword>
<evidence type="ECO:0000256" key="1">
    <source>
        <dbReference type="ARBA" id="ARBA00022723"/>
    </source>
</evidence>
<dbReference type="PANTHER" id="PTHR11820">
    <property type="entry name" value="ACYLPYRUVASE"/>
    <property type="match status" value="1"/>
</dbReference>
<reference evidence="3" key="1">
    <citation type="journal article" date="2020" name="mSystems">
        <title>Genome- and Community-Level Interaction Insights into Carbon Utilization and Element Cycling Functions of Hydrothermarchaeota in Hydrothermal Sediment.</title>
        <authorList>
            <person name="Zhou Z."/>
            <person name="Liu Y."/>
            <person name="Xu W."/>
            <person name="Pan J."/>
            <person name="Luo Z.H."/>
            <person name="Li M."/>
        </authorList>
    </citation>
    <scope>NUCLEOTIDE SEQUENCE [LARGE SCALE GENOMIC DNA]</scope>
    <source>
        <strain evidence="3">HyVt-76</strain>
    </source>
</reference>
<proteinExistence type="predicted"/>
<protein>
    <submittedName>
        <fullName evidence="3">Fumarylacetoacetate hydrolase family protein</fullName>
    </submittedName>
</protein>
<dbReference type="AlphaFoldDB" id="A0A7V5LIN7"/>
<keyword evidence="1" id="KW-0479">Metal-binding</keyword>
<dbReference type="GO" id="GO:0046872">
    <property type="term" value="F:metal ion binding"/>
    <property type="evidence" value="ECO:0007669"/>
    <property type="project" value="UniProtKB-KW"/>
</dbReference>
<evidence type="ECO:0000259" key="2">
    <source>
        <dbReference type="Pfam" id="PF01557"/>
    </source>
</evidence>
<dbReference type="Pfam" id="PF01557">
    <property type="entry name" value="FAA_hydrolase"/>
    <property type="match status" value="1"/>
</dbReference>